<evidence type="ECO:0000313" key="1">
    <source>
        <dbReference type="Proteomes" id="UP000036681"/>
    </source>
</evidence>
<reference evidence="2" key="1">
    <citation type="submission" date="2017-02" db="UniProtKB">
        <authorList>
            <consortium name="WormBaseParasite"/>
        </authorList>
    </citation>
    <scope>IDENTIFICATION</scope>
</reference>
<organism evidence="1 2">
    <name type="scientific">Ascaris lumbricoides</name>
    <name type="common">Giant roundworm</name>
    <dbReference type="NCBI Taxonomy" id="6252"/>
    <lineage>
        <taxon>Eukaryota</taxon>
        <taxon>Metazoa</taxon>
        <taxon>Ecdysozoa</taxon>
        <taxon>Nematoda</taxon>
        <taxon>Chromadorea</taxon>
        <taxon>Rhabditida</taxon>
        <taxon>Spirurina</taxon>
        <taxon>Ascaridomorpha</taxon>
        <taxon>Ascaridoidea</taxon>
        <taxon>Ascarididae</taxon>
        <taxon>Ascaris</taxon>
    </lineage>
</organism>
<proteinExistence type="predicted"/>
<name>A0A0M3I6L8_ASCLU</name>
<keyword evidence="1" id="KW-1185">Reference proteome</keyword>
<evidence type="ECO:0000313" key="2">
    <source>
        <dbReference type="WBParaSite" id="ALUE_0001271501-mRNA-1"/>
    </source>
</evidence>
<sequence>MFTITVSLVHACYGVFCTKLKAEPAIEADIDKSFWKHQHALLLGSKDMRIEWRSVEIADRHSFTIPCDVDILRTIISKVKNVKQLEMRRNSGFDEREEMIVVDAILNSDLQLSSITLKFWNFQYLQYRNNRDFYWPIKTLSQHLIQLIHRNIDTLLHVSIGSLQSFQLEFWKQFDASGLAIRLNSTGNCDSQTFATVFYPFLQAITKREVLPYCVHLNVNFTHRDRAKCALQRAYQSALINFTHRRNVRRMEINLHGIASVEMNDVAELIGSMTTYLLNMKELRMISWKFSHVQFDVMTMLPYFESIRMEKGLNFDRVVIDDKDSIRFENMAKQVKVNEVFVSALLSTELGITCT</sequence>
<protein>
    <submittedName>
        <fullName evidence="2">FTH domain-containing protein</fullName>
    </submittedName>
</protein>
<dbReference type="Proteomes" id="UP000036681">
    <property type="component" value="Unplaced"/>
</dbReference>
<accession>A0A0M3I6L8</accession>
<dbReference type="AlphaFoldDB" id="A0A0M3I6L8"/>
<dbReference type="WBParaSite" id="ALUE_0001271501-mRNA-1">
    <property type="protein sequence ID" value="ALUE_0001271501-mRNA-1"/>
    <property type="gene ID" value="ALUE_0001271501"/>
</dbReference>